<dbReference type="EMBL" id="CP099489">
    <property type="protein sequence ID" value="USQ80659.1"/>
    <property type="molecule type" value="Genomic_DNA"/>
</dbReference>
<protein>
    <submittedName>
        <fullName evidence="1">SRPBCC family protein</fullName>
    </submittedName>
</protein>
<accession>A0ABY4YVT2</accession>
<dbReference type="InterPro" id="IPR023393">
    <property type="entry name" value="START-like_dom_sf"/>
</dbReference>
<gene>
    <name evidence="1" type="ORF">NF556_03090</name>
</gene>
<dbReference type="InterPro" id="IPR019587">
    <property type="entry name" value="Polyketide_cyclase/dehydratase"/>
</dbReference>
<evidence type="ECO:0000313" key="1">
    <source>
        <dbReference type="EMBL" id="USQ80659.1"/>
    </source>
</evidence>
<evidence type="ECO:0000313" key="2">
    <source>
        <dbReference type="Proteomes" id="UP001056455"/>
    </source>
</evidence>
<dbReference type="Proteomes" id="UP001056455">
    <property type="component" value="Chromosome"/>
</dbReference>
<organism evidence="1 2">
    <name type="scientific">Ornithinimicrobium faecis</name>
    <dbReference type="NCBI Taxonomy" id="2934158"/>
    <lineage>
        <taxon>Bacteria</taxon>
        <taxon>Bacillati</taxon>
        <taxon>Actinomycetota</taxon>
        <taxon>Actinomycetes</taxon>
        <taxon>Micrococcales</taxon>
        <taxon>Ornithinimicrobiaceae</taxon>
        <taxon>Ornithinimicrobium</taxon>
    </lineage>
</organism>
<reference evidence="1" key="1">
    <citation type="submission" date="2022-06" db="EMBL/GenBank/DDBJ databases">
        <title>Ornithinimicrobium HY1793.</title>
        <authorList>
            <person name="Huang Y."/>
        </authorList>
    </citation>
    <scope>NUCLEOTIDE SEQUENCE</scope>
    <source>
        <strain evidence="1">HY1793</strain>
    </source>
</reference>
<dbReference type="RefSeq" id="WP_252594035.1">
    <property type="nucleotide sequence ID" value="NZ_CP099489.1"/>
</dbReference>
<dbReference type="SUPFAM" id="SSF55961">
    <property type="entry name" value="Bet v1-like"/>
    <property type="match status" value="1"/>
</dbReference>
<dbReference type="Pfam" id="PF10604">
    <property type="entry name" value="Polyketide_cyc2"/>
    <property type="match status" value="1"/>
</dbReference>
<keyword evidence="2" id="KW-1185">Reference proteome</keyword>
<name>A0ABY4YVT2_9MICO</name>
<sequence length="143" mass="16006">MQIERRIETDREAARVFAYLSDFETSTEWDPGTVRTVRESGDGGVGTRYRNTSRFLGRTVEVTYTVVALDPSGHIELRGENSSLVAHDTITVTPDPRGGSTVVYRAQFDFHRGVRLLAPILAIALWQLGNRAARDMREALARL</sequence>
<dbReference type="Gene3D" id="3.30.530.20">
    <property type="match status" value="1"/>
</dbReference>
<proteinExistence type="predicted"/>